<dbReference type="HOGENOM" id="CLU_032903_3_2_0"/>
<dbReference type="InterPro" id="IPR010095">
    <property type="entry name" value="Cas12f1-like_TNB"/>
</dbReference>
<dbReference type="GO" id="GO:0006310">
    <property type="term" value="P:DNA recombination"/>
    <property type="evidence" value="ECO:0007669"/>
    <property type="project" value="UniProtKB-KW"/>
</dbReference>
<dbReference type="RefSeq" id="WP_014448693.1">
    <property type="nucleotide sequence ID" value="NC_017094.1"/>
</dbReference>
<dbReference type="AlphaFoldDB" id="I0ILQ1"/>
<evidence type="ECO:0000259" key="7">
    <source>
        <dbReference type="Pfam" id="PF07282"/>
    </source>
</evidence>
<dbReference type="GO" id="GO:0032196">
    <property type="term" value="P:transposition"/>
    <property type="evidence" value="ECO:0007669"/>
    <property type="project" value="UniProtKB-KW"/>
</dbReference>
<organism evidence="8 9">
    <name type="scientific">Leptospirillum ferrooxidans (strain C2-3)</name>
    <dbReference type="NCBI Taxonomy" id="1162668"/>
    <lineage>
        <taxon>Bacteria</taxon>
        <taxon>Pseudomonadati</taxon>
        <taxon>Nitrospirota</taxon>
        <taxon>Nitrospiria</taxon>
        <taxon>Nitrospirales</taxon>
        <taxon>Nitrospiraceae</taxon>
        <taxon>Leptospirillum</taxon>
    </lineage>
</organism>
<evidence type="ECO:0000256" key="4">
    <source>
        <dbReference type="ARBA" id="ARBA00023125"/>
    </source>
</evidence>
<comment type="similarity">
    <text evidence="2">In the N-terminal section; belongs to the transposase 2 family.</text>
</comment>
<dbReference type="GO" id="GO:0003677">
    <property type="term" value="F:DNA binding"/>
    <property type="evidence" value="ECO:0007669"/>
    <property type="project" value="UniProtKB-KW"/>
</dbReference>
<reference evidence="8 9" key="1">
    <citation type="journal article" date="2012" name="J. Bacteriol.">
        <title>Complete Genome Sequence of Leptospirillum ferrooxidans Strain C2-3, Isolated from a Fresh Volcanic Ash Deposit on the Island of Miyake, Japan.</title>
        <authorList>
            <person name="Fujimura R."/>
            <person name="Sato Y."/>
            <person name="Nishizawa T."/>
            <person name="Oshima K."/>
            <person name="Kim S.-W."/>
            <person name="Hattori M."/>
            <person name="Kamijo T."/>
            <person name="Ohta H."/>
        </authorList>
    </citation>
    <scope>NUCLEOTIDE SEQUENCE [LARGE SCALE GENOMIC DNA]</scope>
    <source>
        <strain evidence="8 9">C2-3</strain>
    </source>
</reference>
<dbReference type="NCBIfam" id="TIGR01766">
    <property type="entry name" value="IS200/IS605 family accessory protein TnpB-like domain"/>
    <property type="match status" value="1"/>
</dbReference>
<feature type="domain" description="Probable transposase IS891/IS1136/IS1341" evidence="6">
    <location>
        <begin position="161"/>
        <end position="247"/>
    </location>
</feature>
<dbReference type="NCBIfam" id="NF040570">
    <property type="entry name" value="guided_TnpB"/>
    <property type="match status" value="1"/>
</dbReference>
<dbReference type="InterPro" id="IPR001959">
    <property type="entry name" value="Transposase"/>
</dbReference>
<keyword evidence="3" id="KW-0815">Transposition</keyword>
<dbReference type="OrthoDB" id="4278026at2"/>
<dbReference type="EMBL" id="AP012342">
    <property type="protein sequence ID" value="BAM06200.1"/>
    <property type="molecule type" value="Genomic_DNA"/>
</dbReference>
<gene>
    <name evidence="8" type="ordered locus">LFE_0482</name>
</gene>
<dbReference type="Pfam" id="PF07282">
    <property type="entry name" value="Cas12f1-like_TNB"/>
    <property type="match status" value="1"/>
</dbReference>
<evidence type="ECO:0000259" key="6">
    <source>
        <dbReference type="Pfam" id="PF01385"/>
    </source>
</evidence>
<feature type="domain" description="Cas12f1-like TNB" evidence="7">
    <location>
        <begin position="278"/>
        <end position="344"/>
    </location>
</feature>
<dbReference type="PANTHER" id="PTHR30405:SF11">
    <property type="entry name" value="RNA-GUIDED DNA ENDONUCLEASE RV2885C-RELATED"/>
    <property type="match status" value="1"/>
</dbReference>
<dbReference type="PANTHER" id="PTHR30405">
    <property type="entry name" value="TRANSPOSASE"/>
    <property type="match status" value="1"/>
</dbReference>
<evidence type="ECO:0000256" key="2">
    <source>
        <dbReference type="ARBA" id="ARBA00011044"/>
    </source>
</evidence>
<name>I0ILQ1_LEPFC</name>
<dbReference type="InterPro" id="IPR051399">
    <property type="entry name" value="RNA-guided_DNA_endo/Transpos"/>
</dbReference>
<sequence length="356" mass="40026">MKKALKVKLTPTKEEAKSLLETIETFNDACNWISKKSFEAGTPYQMKLHHLVYFEAREQFPALTSQMIVRAIAKVSGSYRTEKKTLHFFKKQSAMEYDKRLLSFKSLSHASLATIHGRITVPLIFGHYAPLDRNKMLGQADLTPSGGKFFLNLVIDVPDGTPYDPEEFLGVDMGIVNLSTDSDGESFSGEGVDHVREKIHTLKKALQEKGTKNAKRHLKKVSGKEARFKKDTNHCLSKKIVSKAKGTGRGIALEDLKGFNGRTMVGKSQKERFGKWAFDQLRRFITYKAVLEGVPVVVVDPRNTSRTCSVCGHCEKDNRKSQEHFSCLICKHTEHADINAARNIRFKAAINRPIAV</sequence>
<dbReference type="Proteomes" id="UP000007382">
    <property type="component" value="Chromosome"/>
</dbReference>
<keyword evidence="5" id="KW-0233">DNA recombination</keyword>
<evidence type="ECO:0000256" key="5">
    <source>
        <dbReference type="ARBA" id="ARBA00023172"/>
    </source>
</evidence>
<protein>
    <submittedName>
        <fullName evidence="8">Putative transposase</fullName>
    </submittedName>
</protein>
<accession>I0ILQ1</accession>
<comment type="similarity">
    <text evidence="1">In the C-terminal section; belongs to the transposase 35 family.</text>
</comment>
<keyword evidence="4" id="KW-0238">DNA-binding</keyword>
<evidence type="ECO:0000313" key="9">
    <source>
        <dbReference type="Proteomes" id="UP000007382"/>
    </source>
</evidence>
<reference evidence="9" key="2">
    <citation type="submission" date="2012-03" db="EMBL/GenBank/DDBJ databases">
        <title>The complete genome sequence of the pioneer microbe on fresh volcanic deposit, Leptospirillum ferrooxidans strain C2-3.</title>
        <authorList>
            <person name="Fujimura R."/>
            <person name="Sato Y."/>
            <person name="Nishizawa T."/>
            <person name="Nanba K."/>
            <person name="Oshima K."/>
            <person name="Hattori M."/>
            <person name="Kamijo T."/>
            <person name="Ohta H."/>
        </authorList>
    </citation>
    <scope>NUCLEOTIDE SEQUENCE [LARGE SCALE GENOMIC DNA]</scope>
    <source>
        <strain evidence="9">C2-3</strain>
    </source>
</reference>
<dbReference type="KEGG" id="lfc:LFE_0482"/>
<dbReference type="PATRIC" id="fig|1162668.3.peg.565"/>
<evidence type="ECO:0000313" key="8">
    <source>
        <dbReference type="EMBL" id="BAM06200.1"/>
    </source>
</evidence>
<keyword evidence="9" id="KW-1185">Reference proteome</keyword>
<dbReference type="Pfam" id="PF01385">
    <property type="entry name" value="OrfB_IS605"/>
    <property type="match status" value="1"/>
</dbReference>
<dbReference type="eggNOG" id="COG0675">
    <property type="taxonomic scope" value="Bacteria"/>
</dbReference>
<proteinExistence type="inferred from homology"/>
<evidence type="ECO:0000256" key="3">
    <source>
        <dbReference type="ARBA" id="ARBA00022578"/>
    </source>
</evidence>
<evidence type="ECO:0000256" key="1">
    <source>
        <dbReference type="ARBA" id="ARBA00008761"/>
    </source>
</evidence>